<organism evidence="6 7">
    <name type="scientific">Streptomyces globisporus</name>
    <dbReference type="NCBI Taxonomy" id="1908"/>
    <lineage>
        <taxon>Bacteria</taxon>
        <taxon>Bacillati</taxon>
        <taxon>Actinomycetota</taxon>
        <taxon>Actinomycetes</taxon>
        <taxon>Kitasatosporales</taxon>
        <taxon>Streptomycetaceae</taxon>
        <taxon>Streptomyces</taxon>
    </lineage>
</organism>
<dbReference type="InterPro" id="IPR027417">
    <property type="entry name" value="P-loop_NTPase"/>
</dbReference>
<evidence type="ECO:0000313" key="7">
    <source>
        <dbReference type="Proteomes" id="UP001154015"/>
    </source>
</evidence>
<evidence type="ECO:0000313" key="6">
    <source>
        <dbReference type="EMBL" id="CAH9413272.1"/>
    </source>
</evidence>
<dbReference type="PANTHER" id="PTHR44688:SF16">
    <property type="entry name" value="DNA-BINDING TRANSCRIPTIONAL ACTIVATOR DEVR_DOSR"/>
    <property type="match status" value="1"/>
</dbReference>
<keyword evidence="2" id="KW-0238">DNA-binding</keyword>
<reference evidence="6" key="1">
    <citation type="submission" date="2022-03" db="EMBL/GenBank/DDBJ databases">
        <authorList>
            <person name="Leyn A S."/>
        </authorList>
    </citation>
    <scope>NUCLEOTIDE SEQUENCE</scope>
    <source>
        <strain evidence="6">Streptomyces globisporus 4-3</strain>
    </source>
</reference>
<evidence type="ECO:0000256" key="3">
    <source>
        <dbReference type="ARBA" id="ARBA00023163"/>
    </source>
</evidence>
<dbReference type="RefSeq" id="WP_318574197.1">
    <property type="nucleotide sequence ID" value="NZ_CAKXYP010000001.1"/>
</dbReference>
<dbReference type="SUPFAM" id="SSF52540">
    <property type="entry name" value="P-loop containing nucleoside triphosphate hydrolases"/>
    <property type="match status" value="1"/>
</dbReference>
<dbReference type="InterPro" id="IPR016032">
    <property type="entry name" value="Sig_transdc_resp-reg_C-effctor"/>
</dbReference>
<sequence length="860" mass="89687">MTVPVLPDIRTVPHAPDTAHSVVARSAELAEIGRCTADRMGALLVGTPGVGKSSLLEAALEQAGRAGARIVRGEHLGERIPAAVRRSRGRLVIGIDDVHLAERAVWGAAHRLAHQGEALLIATAETGAALPEGVRRLLAGRRMRRLGVAALDRSGTAGLLAARLGGPVGVDTTERFWGLSGGNALLLRELTDHARAEGTLRRTDGTWHWPGLSGPPGDGPADLVDLLLSDLTPEERELAGMLALAGTLEAGLDVVARLGEAAESLQRRGILTAETSGYRLSLRLDPPLYGAVLAARLPELTARRLRLRIAEAIGATGARRPHDAVRIVRVTAGTGRQPDAELRAAAATGALHAEDFALAESLCASLSRSAVPGPAAHEAVMMLGAALAGQRRYIEAEACFARPAQRGEVVRRRALNLALGLGRPAEAEAVAGADRGVRALVRLFKDRVPEALRLAERAAAETGGAGDSGDTRPLLALLRYVSGDGRGALAVLPRPSSSRSGDSGSRNGNSGSRNGDSGVDAAFLGGWITRATSGPTAVGPAVDRLRADGGPRALAHADLLEAQLLRETGRQTRAAALSRRAAAYHGPADWLTTRAWRIALLAGAVAESDDAREAASLLREARAAERAEPGHPLMADAVALEAARVTACLGDRAGAAREALETAGRALRAGRRSQGLTALHMAARAGAAGRALALWRTHASPETVCAPVDVVRLRHIRALARRDGSALDDVSHAYEELGLLPLAAEASAQAAGAHRSADGPRAARAARGRGEALAARCETGVPAWAAPPWDEPRTHHELTAREQEVASLAGARLSNQEIADRLVLSVRTVENHLYRAYAKLGVTSRAELAVRPVAGAGRTG</sequence>
<evidence type="ECO:0000256" key="1">
    <source>
        <dbReference type="ARBA" id="ARBA00023015"/>
    </source>
</evidence>
<dbReference type="CDD" id="cd06170">
    <property type="entry name" value="LuxR_C_like"/>
    <property type="match status" value="1"/>
</dbReference>
<dbReference type="SMART" id="SM00421">
    <property type="entry name" value="HTH_LUXR"/>
    <property type="match status" value="1"/>
</dbReference>
<evidence type="ECO:0000256" key="2">
    <source>
        <dbReference type="ARBA" id="ARBA00023125"/>
    </source>
</evidence>
<comment type="caution">
    <text evidence="6">The sequence shown here is derived from an EMBL/GenBank/DDBJ whole genome shotgun (WGS) entry which is preliminary data.</text>
</comment>
<gene>
    <name evidence="6" type="ORF">SGL43_00270</name>
</gene>
<accession>A0ABM9GRF2</accession>
<dbReference type="Gene3D" id="1.10.10.10">
    <property type="entry name" value="Winged helix-like DNA-binding domain superfamily/Winged helix DNA-binding domain"/>
    <property type="match status" value="1"/>
</dbReference>
<feature type="region of interest" description="Disordered" evidence="4">
    <location>
        <begin position="489"/>
        <end position="517"/>
    </location>
</feature>
<evidence type="ECO:0000259" key="5">
    <source>
        <dbReference type="PROSITE" id="PS50043"/>
    </source>
</evidence>
<keyword evidence="7" id="KW-1185">Reference proteome</keyword>
<dbReference type="PANTHER" id="PTHR44688">
    <property type="entry name" value="DNA-BINDING TRANSCRIPTIONAL ACTIVATOR DEVR_DOSR"/>
    <property type="match status" value="1"/>
</dbReference>
<dbReference type="SUPFAM" id="SSF46894">
    <property type="entry name" value="C-terminal effector domain of the bipartite response regulators"/>
    <property type="match status" value="1"/>
</dbReference>
<feature type="compositionally biased region" description="Low complexity" evidence="4">
    <location>
        <begin position="496"/>
        <end position="517"/>
    </location>
</feature>
<dbReference type="Proteomes" id="UP001154015">
    <property type="component" value="Unassembled WGS sequence"/>
</dbReference>
<keyword evidence="3" id="KW-0804">Transcription</keyword>
<feature type="domain" description="HTH luxR-type" evidence="5">
    <location>
        <begin position="791"/>
        <end position="856"/>
    </location>
</feature>
<dbReference type="Pfam" id="PF00196">
    <property type="entry name" value="GerE"/>
    <property type="match status" value="1"/>
</dbReference>
<keyword evidence="1" id="KW-0805">Transcription regulation</keyword>
<dbReference type="PROSITE" id="PS50043">
    <property type="entry name" value="HTH_LUXR_2"/>
    <property type="match status" value="1"/>
</dbReference>
<name>A0ABM9GRF2_STRGL</name>
<dbReference type="InterPro" id="IPR000792">
    <property type="entry name" value="Tscrpt_reg_LuxR_C"/>
</dbReference>
<proteinExistence type="predicted"/>
<protein>
    <recommendedName>
        <fullName evidence="5">HTH luxR-type domain-containing protein</fullName>
    </recommendedName>
</protein>
<dbReference type="InterPro" id="IPR036388">
    <property type="entry name" value="WH-like_DNA-bd_sf"/>
</dbReference>
<dbReference type="PRINTS" id="PR00038">
    <property type="entry name" value="HTHLUXR"/>
</dbReference>
<dbReference type="EMBL" id="CAKXYP010000001">
    <property type="protein sequence ID" value="CAH9413272.1"/>
    <property type="molecule type" value="Genomic_DNA"/>
</dbReference>
<evidence type="ECO:0000256" key="4">
    <source>
        <dbReference type="SAM" id="MobiDB-lite"/>
    </source>
</evidence>